<keyword evidence="6" id="KW-1185">Reference proteome</keyword>
<dbReference type="SUPFAM" id="SSF48317">
    <property type="entry name" value="Acid phosphatase/Vanadium-dependent haloperoxidase"/>
    <property type="match status" value="1"/>
</dbReference>
<dbReference type="STRING" id="1424659.SAMN05216368_11824"/>
<dbReference type="EMBL" id="SOFD01000041">
    <property type="protein sequence ID" value="TFB72876.1"/>
    <property type="molecule type" value="Genomic_DNA"/>
</dbReference>
<feature type="transmembrane region" description="Helical" evidence="1">
    <location>
        <begin position="180"/>
        <end position="199"/>
    </location>
</feature>
<feature type="domain" description="Phosphatidic acid phosphatase type 2/haloperoxidase" evidence="2">
    <location>
        <begin position="109"/>
        <end position="222"/>
    </location>
</feature>
<dbReference type="AlphaFoldDB" id="A0A4R8UY08"/>
<sequence length="252" mass="26659">MILRRFCDAPGNSRGMSTDLRPLRRFARTAVPAAGVILAVILTGLLLSASVGWTAGEMGLLRQVNIAHTAPLDAVALSIDWLFSPAAGAVLVLLAAGSVLLVTRRPGPAIRFVLVVMIPTVGADVIKLLVHRARPDIPSLPHILLLEPGGLSFPSGHTSFAACFLLGVILVTAGHRWHPFVIGTAAVVVLATAASRVYLGVHYPSDVVASIVYSLAAVALVNAAWTLLLAHWSQRRSFLPAGRVHEGVRHAR</sequence>
<evidence type="ECO:0000313" key="6">
    <source>
        <dbReference type="Proteomes" id="UP000298252"/>
    </source>
</evidence>
<accession>A0A4R8UY08</accession>
<evidence type="ECO:0000313" key="5">
    <source>
        <dbReference type="Proteomes" id="UP000199639"/>
    </source>
</evidence>
<reference evidence="4 6" key="2">
    <citation type="submission" date="2019-03" db="EMBL/GenBank/DDBJ databases">
        <title>Genomics of glacier-inhabiting Cryobacterium strains.</title>
        <authorList>
            <person name="Liu Q."/>
            <person name="Xin Y.-H."/>
        </authorList>
    </citation>
    <scope>NUCLEOTIDE SEQUENCE [LARGE SCALE GENOMIC DNA]</scope>
    <source>
        <strain evidence="4 6">Hh8</strain>
    </source>
</reference>
<dbReference type="InterPro" id="IPR036938">
    <property type="entry name" value="PAP2/HPO_sf"/>
</dbReference>
<feature type="transmembrane region" description="Helical" evidence="1">
    <location>
        <begin position="30"/>
        <end position="53"/>
    </location>
</feature>
<keyword evidence="1" id="KW-0472">Membrane</keyword>
<feature type="transmembrane region" description="Helical" evidence="1">
    <location>
        <begin position="81"/>
        <end position="102"/>
    </location>
</feature>
<dbReference type="PANTHER" id="PTHR14969:SF13">
    <property type="entry name" value="AT30094P"/>
    <property type="match status" value="1"/>
</dbReference>
<gene>
    <name evidence="4" type="ORF">E3O21_17350</name>
    <name evidence="3" type="ORF">SAMN05216368_11824</name>
</gene>
<feature type="transmembrane region" description="Helical" evidence="1">
    <location>
        <begin position="150"/>
        <end position="173"/>
    </location>
</feature>
<dbReference type="Gene3D" id="1.20.144.10">
    <property type="entry name" value="Phosphatidic acid phosphatase type 2/haloperoxidase"/>
    <property type="match status" value="1"/>
</dbReference>
<evidence type="ECO:0000313" key="3">
    <source>
        <dbReference type="EMBL" id="SDO43346.1"/>
    </source>
</evidence>
<feature type="transmembrane region" description="Helical" evidence="1">
    <location>
        <begin position="109"/>
        <end position="130"/>
    </location>
</feature>
<evidence type="ECO:0000313" key="4">
    <source>
        <dbReference type="EMBL" id="TFB72876.1"/>
    </source>
</evidence>
<dbReference type="Pfam" id="PF01569">
    <property type="entry name" value="PAP2"/>
    <property type="match status" value="1"/>
</dbReference>
<name>A0A4R8UY08_9MICO</name>
<dbReference type="Proteomes" id="UP000199639">
    <property type="component" value="Unassembled WGS sequence"/>
</dbReference>
<feature type="transmembrane region" description="Helical" evidence="1">
    <location>
        <begin position="211"/>
        <end position="230"/>
    </location>
</feature>
<keyword evidence="1" id="KW-1133">Transmembrane helix</keyword>
<evidence type="ECO:0000259" key="2">
    <source>
        <dbReference type="SMART" id="SM00014"/>
    </source>
</evidence>
<dbReference type="PANTHER" id="PTHR14969">
    <property type="entry name" value="SPHINGOSINE-1-PHOSPHATE PHOSPHOHYDROLASE"/>
    <property type="match status" value="1"/>
</dbReference>
<dbReference type="InterPro" id="IPR000326">
    <property type="entry name" value="PAP2/HPO"/>
</dbReference>
<protein>
    <submittedName>
        <fullName evidence="4">Phosphatase PAP2 family protein</fullName>
    </submittedName>
    <submittedName>
        <fullName evidence="3">Undecaprenyl-diphosphatase</fullName>
    </submittedName>
</protein>
<proteinExistence type="predicted"/>
<organism evidence="3 5">
    <name type="scientific">Cryobacterium flavum</name>
    <dbReference type="NCBI Taxonomy" id="1424659"/>
    <lineage>
        <taxon>Bacteria</taxon>
        <taxon>Bacillati</taxon>
        <taxon>Actinomycetota</taxon>
        <taxon>Actinomycetes</taxon>
        <taxon>Micrococcales</taxon>
        <taxon>Microbacteriaceae</taxon>
        <taxon>Cryobacterium</taxon>
    </lineage>
</organism>
<dbReference type="EMBL" id="FNIB01000018">
    <property type="protein sequence ID" value="SDO43346.1"/>
    <property type="molecule type" value="Genomic_DNA"/>
</dbReference>
<reference evidence="3 5" key="1">
    <citation type="submission" date="2016-10" db="EMBL/GenBank/DDBJ databases">
        <authorList>
            <person name="Varghese N."/>
            <person name="Submissions S."/>
        </authorList>
    </citation>
    <scope>NUCLEOTIDE SEQUENCE [LARGE SCALE GENOMIC DNA]</scope>
    <source>
        <strain evidence="3 5">CGMCC 1.11215</strain>
    </source>
</reference>
<evidence type="ECO:0000256" key="1">
    <source>
        <dbReference type="SAM" id="Phobius"/>
    </source>
</evidence>
<dbReference type="SMART" id="SM00014">
    <property type="entry name" value="acidPPc"/>
    <property type="match status" value="1"/>
</dbReference>
<keyword evidence="1" id="KW-0812">Transmembrane</keyword>
<dbReference type="Proteomes" id="UP000298252">
    <property type="component" value="Unassembled WGS sequence"/>
</dbReference>